<dbReference type="PANTHER" id="PTHR43611:SF3">
    <property type="entry name" value="FLAVIN MONONUCLEOTIDE HYDROLASE 1, CHLOROPLATIC"/>
    <property type="match status" value="1"/>
</dbReference>
<dbReference type="AlphaFoldDB" id="A0A2R8BT21"/>
<dbReference type="InterPro" id="IPR023198">
    <property type="entry name" value="PGP-like_dom2"/>
</dbReference>
<reference evidence="1 2" key="1">
    <citation type="submission" date="2018-03" db="EMBL/GenBank/DDBJ databases">
        <authorList>
            <person name="Keele B.F."/>
        </authorList>
    </citation>
    <scope>NUCLEOTIDE SEQUENCE [LARGE SCALE GENOMIC DNA]</scope>
    <source>
        <strain evidence="1 2">CECT 8504</strain>
    </source>
</reference>
<dbReference type="InterPro" id="IPR036412">
    <property type="entry name" value="HAD-like_sf"/>
</dbReference>
<dbReference type="SFLD" id="SFLDG01129">
    <property type="entry name" value="C1.5:_HAD__Beta-PGM__Phosphata"/>
    <property type="match status" value="1"/>
</dbReference>
<dbReference type="EMBL" id="ONZF01000002">
    <property type="protein sequence ID" value="SPJ23312.1"/>
    <property type="molecule type" value="Genomic_DNA"/>
</dbReference>
<accession>A0A2R8BT21</accession>
<dbReference type="NCBIfam" id="TIGR01509">
    <property type="entry name" value="HAD-SF-IA-v3"/>
    <property type="match status" value="1"/>
</dbReference>
<dbReference type="Proteomes" id="UP000244912">
    <property type="component" value="Unassembled WGS sequence"/>
</dbReference>
<dbReference type="SFLD" id="SFLDS00003">
    <property type="entry name" value="Haloacid_Dehalogenase"/>
    <property type="match status" value="1"/>
</dbReference>
<name>A0A2R8BT21_9RHOB</name>
<dbReference type="CDD" id="cd02603">
    <property type="entry name" value="HAD_sEH-N_like"/>
    <property type="match status" value="1"/>
</dbReference>
<dbReference type="EC" id="3.1.3.10" evidence="1"/>
<protein>
    <submittedName>
        <fullName evidence="1">Alpha-D-glucose 1-phosphate phosphatase YihX</fullName>
        <ecNumber evidence="1">3.1.3.10</ecNumber>
    </submittedName>
</protein>
<dbReference type="PRINTS" id="PR00413">
    <property type="entry name" value="HADHALOGNASE"/>
</dbReference>
<dbReference type="GO" id="GO:0008877">
    <property type="term" value="F:glucose-1-phosphatase activity"/>
    <property type="evidence" value="ECO:0007669"/>
    <property type="project" value="UniProtKB-EC"/>
</dbReference>
<organism evidence="1 2">
    <name type="scientific">Palleronia abyssalis</name>
    <dbReference type="NCBI Taxonomy" id="1501240"/>
    <lineage>
        <taxon>Bacteria</taxon>
        <taxon>Pseudomonadati</taxon>
        <taxon>Pseudomonadota</taxon>
        <taxon>Alphaproteobacteria</taxon>
        <taxon>Rhodobacterales</taxon>
        <taxon>Roseobacteraceae</taxon>
        <taxon>Palleronia</taxon>
    </lineage>
</organism>
<proteinExistence type="predicted"/>
<dbReference type="RefSeq" id="WP_108893160.1">
    <property type="nucleotide sequence ID" value="NZ_ONZF01000002.1"/>
</dbReference>
<evidence type="ECO:0000313" key="1">
    <source>
        <dbReference type="EMBL" id="SPJ23312.1"/>
    </source>
</evidence>
<evidence type="ECO:0000313" key="2">
    <source>
        <dbReference type="Proteomes" id="UP000244912"/>
    </source>
</evidence>
<dbReference type="Pfam" id="PF00702">
    <property type="entry name" value="Hydrolase"/>
    <property type="match status" value="1"/>
</dbReference>
<keyword evidence="2" id="KW-1185">Reference proteome</keyword>
<dbReference type="InterPro" id="IPR023214">
    <property type="entry name" value="HAD_sf"/>
</dbReference>
<dbReference type="OrthoDB" id="9807742at2"/>
<dbReference type="SUPFAM" id="SSF56784">
    <property type="entry name" value="HAD-like"/>
    <property type="match status" value="1"/>
</dbReference>
<dbReference type="InterPro" id="IPR006439">
    <property type="entry name" value="HAD-SF_hydro_IA"/>
</dbReference>
<dbReference type="Gene3D" id="1.10.150.240">
    <property type="entry name" value="Putative phosphatase, domain 2"/>
    <property type="match status" value="1"/>
</dbReference>
<sequence>MAVDLVVFDIGNVLLNWDPEGYYDRAMGRVARVRLFQEVPLNEMNLSIDAGAPWHQTVEETAEKYRRWKPEILAWRDNWGKMASPLIDESVAMLRALRAKRIPVWSLTNFGRETFDYACSVYPALTEFDGAVVSAHIGIVKPDPGIYEALERETGIAPGRILFTDDKRENIAAAAARGWQVHHFDGPRGWADRLVAEGLLSPSEARAA</sequence>
<keyword evidence="1" id="KW-0378">Hydrolase</keyword>
<dbReference type="PANTHER" id="PTHR43611">
    <property type="entry name" value="ALPHA-D-GLUCOSE 1-PHOSPHATE PHOSPHATASE"/>
    <property type="match status" value="1"/>
</dbReference>
<dbReference type="Gene3D" id="3.40.50.1000">
    <property type="entry name" value="HAD superfamily/HAD-like"/>
    <property type="match status" value="1"/>
</dbReference>
<gene>
    <name evidence="1" type="primary">yihX</name>
    <name evidence="1" type="ORF">PAA8504_01122</name>
</gene>